<dbReference type="GO" id="GO:0005829">
    <property type="term" value="C:cytosol"/>
    <property type="evidence" value="ECO:0007669"/>
    <property type="project" value="TreeGrafter"/>
</dbReference>
<dbReference type="NCBIfam" id="TIGR00239">
    <property type="entry name" value="2oxo_dh_E1"/>
    <property type="match status" value="1"/>
</dbReference>
<accession>A0A7J4ZPC6</accession>
<dbReference type="PIRSF" id="PIRSF000157">
    <property type="entry name" value="Oxoglu_dh_E1"/>
    <property type="match status" value="1"/>
</dbReference>
<dbReference type="Gene3D" id="1.10.287.1150">
    <property type="entry name" value="TPP helical domain"/>
    <property type="match status" value="1"/>
</dbReference>
<dbReference type="NCBIfam" id="NF006914">
    <property type="entry name" value="PRK09404.1"/>
    <property type="match status" value="1"/>
</dbReference>
<dbReference type="SMART" id="SM00861">
    <property type="entry name" value="Transket_pyr"/>
    <property type="match status" value="1"/>
</dbReference>
<dbReference type="Pfam" id="PF16870">
    <property type="entry name" value="OxoGdeHyase_C"/>
    <property type="match status" value="1"/>
</dbReference>
<evidence type="ECO:0000259" key="7">
    <source>
        <dbReference type="SMART" id="SM00861"/>
    </source>
</evidence>
<dbReference type="InterPro" id="IPR032106">
    <property type="entry name" value="2-oxogl_dehyd_N"/>
</dbReference>
<dbReference type="Pfam" id="PF00676">
    <property type="entry name" value="E1_dh"/>
    <property type="match status" value="1"/>
</dbReference>
<comment type="cofactor">
    <cofactor evidence="1">
        <name>thiamine diphosphate</name>
        <dbReference type="ChEBI" id="CHEBI:58937"/>
    </cofactor>
</comment>
<dbReference type="EMBL" id="VZQZ01000007">
    <property type="protein sequence ID" value="KAB0664705.1"/>
    <property type="molecule type" value="Genomic_DNA"/>
</dbReference>
<organism evidence="8 9">
    <name type="scientific">Oryzomonas japonica</name>
    <dbReference type="NCBI Taxonomy" id="2603858"/>
    <lineage>
        <taxon>Bacteria</taxon>
        <taxon>Pseudomonadati</taxon>
        <taxon>Thermodesulfobacteriota</taxon>
        <taxon>Desulfuromonadia</taxon>
        <taxon>Geobacterales</taxon>
        <taxon>Geobacteraceae</taxon>
        <taxon>Oryzomonas</taxon>
    </lineage>
</organism>
<dbReference type="NCBIfam" id="NF008907">
    <property type="entry name" value="PRK12270.1"/>
    <property type="match status" value="1"/>
</dbReference>
<sequence length="897" mass="99576">MAKNFISNLSGPWLESLYETWQRDNTAVAEEWQHFFSGFELGRENGAPPTPGVMDETAALKQSGVQSLIYRYRNIGHLLACTDPLSPCLLEHPLLLLSEFGLGDDDLDTRFTARRFIRQSATLREIVATLRESYCREIGVEFMHIQEPAERQWLIDRMEPRRNRPELSSGERLHILEKLHEAALFESFLQRRFPGQKRFSLEGGDVLIPVLDALRQACPAAGISDLVLGMAHRGRLNVLAHIFGKPYEDIFAEFRDTMEFGFLGDGDVKYHKGYSADIELPGGKLHLTLTSNPSHLEAVNPVVEGKCRARQTRYGEGGAQRVLPLLIHGDAAFAGQGSIMEVLNMSQLEGYGTGGTIHVVLNNQIGFTTLPKDARSTRYATDVAKMLACPIFHVQGEAPETAVHAARLALEYRQTFGRDVVLELICYRRHGHNEGDEPAFTQPLMYRKITARPPVNRIYADTLAEAGLDATELAGIEQGIATRLDNALQTETQATEIGFHQQWSDIGRNYATAASETGVPGEKLVALARSLVELPPGFTPHAKILTLIKKRFEAVTSGNGLDWGNAETLAYATLLDEGMPVRLSGQDSRRGTFNHRHCVLHDTTTGASYTPLAATARAGATFQAWDSLLSEFGVLGFEYGYSLETPNGLVIWEAQFGDFANGAQVIIDQFIASGETKWNRASGLVMLLPHGYEGQGAEHSSARIERYLQLCARENMVVATPSTPAQMFHLLRRQLKQPFRKPLIVFTPKSLLRHPSCVSSLDDLQHGGFQEVILDSPDTAEVTRVLVCSGKIYYELVEERDRLGRSDTAIVRVEQLYPLRSDLLGEIVGVLPPGTRFTWVQEEPENMGAWPYLRRYLTEAAGAIRYVGRPEDSCPAVGSHRIHADEQKAIISAAFTD</sequence>
<dbReference type="GO" id="GO:0030976">
    <property type="term" value="F:thiamine pyrophosphate binding"/>
    <property type="evidence" value="ECO:0007669"/>
    <property type="project" value="InterPro"/>
</dbReference>
<name>A0A7J4ZPC6_9BACT</name>
<evidence type="ECO:0000256" key="6">
    <source>
        <dbReference type="ARBA" id="ARBA00023052"/>
    </source>
</evidence>
<dbReference type="Gene3D" id="3.40.50.11610">
    <property type="entry name" value="Multifunctional 2-oxoglutarate metabolism enzyme, C-terminal domain"/>
    <property type="match status" value="1"/>
</dbReference>
<evidence type="ECO:0000313" key="8">
    <source>
        <dbReference type="EMBL" id="KAB0664705.1"/>
    </source>
</evidence>
<dbReference type="Pfam" id="PF02779">
    <property type="entry name" value="Transket_pyr"/>
    <property type="match status" value="1"/>
</dbReference>
<dbReference type="PANTHER" id="PTHR23152">
    <property type="entry name" value="2-OXOGLUTARATE DEHYDROGENASE"/>
    <property type="match status" value="1"/>
</dbReference>
<dbReference type="Pfam" id="PF16078">
    <property type="entry name" value="2-oxogl_dehyd_N"/>
    <property type="match status" value="1"/>
</dbReference>
<evidence type="ECO:0000313" key="9">
    <source>
        <dbReference type="Proteomes" id="UP000420562"/>
    </source>
</evidence>
<dbReference type="GO" id="GO:0006099">
    <property type="term" value="P:tricarboxylic acid cycle"/>
    <property type="evidence" value="ECO:0007669"/>
    <property type="project" value="TreeGrafter"/>
</dbReference>
<keyword evidence="6" id="KW-0786">Thiamine pyrophosphate</keyword>
<comment type="function">
    <text evidence="2">E1 component of the 2-oxoglutarate dehydrogenase (OGDH) complex which catalyzes the decarboxylation of 2-oxoglutarate, the first step in the conversion of 2-oxoglutarate to succinyl-CoA and CO(2).</text>
</comment>
<dbReference type="EC" id="1.2.4.2" evidence="4"/>
<dbReference type="PANTHER" id="PTHR23152:SF4">
    <property type="entry name" value="2-OXOADIPATE DEHYDROGENASE COMPLEX COMPONENT E1"/>
    <property type="match status" value="1"/>
</dbReference>
<dbReference type="Gene3D" id="3.40.50.970">
    <property type="match status" value="1"/>
</dbReference>
<dbReference type="InterPro" id="IPR001017">
    <property type="entry name" value="DH_E1"/>
</dbReference>
<keyword evidence="9" id="KW-1185">Reference proteome</keyword>
<evidence type="ECO:0000256" key="1">
    <source>
        <dbReference type="ARBA" id="ARBA00001964"/>
    </source>
</evidence>
<dbReference type="RefSeq" id="WP_151128727.1">
    <property type="nucleotide sequence ID" value="NZ_VZQZ01000007.1"/>
</dbReference>
<dbReference type="SUPFAM" id="SSF52518">
    <property type="entry name" value="Thiamin diphosphate-binding fold (THDP-binding)"/>
    <property type="match status" value="2"/>
</dbReference>
<evidence type="ECO:0000256" key="3">
    <source>
        <dbReference type="ARBA" id="ARBA00006936"/>
    </source>
</evidence>
<keyword evidence="5 8" id="KW-0560">Oxidoreductase</keyword>
<dbReference type="InterPro" id="IPR005475">
    <property type="entry name" value="Transketolase-like_Pyr-bd"/>
</dbReference>
<reference evidence="8 9" key="1">
    <citation type="submission" date="2019-09" db="EMBL/GenBank/DDBJ databases">
        <title>Geobacter sp. Red96, a novel strain isolated from paddy soil.</title>
        <authorList>
            <person name="Xu Z."/>
            <person name="Masuda Y."/>
            <person name="Itoh H."/>
            <person name="Senoo K."/>
        </authorList>
    </citation>
    <scope>NUCLEOTIDE SEQUENCE [LARGE SCALE GENOMIC DNA]</scope>
    <source>
        <strain evidence="8 9">Red96</strain>
    </source>
</reference>
<dbReference type="Proteomes" id="UP000420562">
    <property type="component" value="Unassembled WGS sequence"/>
</dbReference>
<evidence type="ECO:0000256" key="4">
    <source>
        <dbReference type="ARBA" id="ARBA00012280"/>
    </source>
</evidence>
<proteinExistence type="inferred from homology"/>
<dbReference type="Gene3D" id="3.40.50.12470">
    <property type="match status" value="1"/>
</dbReference>
<dbReference type="InterPro" id="IPR011603">
    <property type="entry name" value="2oxoglutarate_DH_E1"/>
</dbReference>
<dbReference type="InterPro" id="IPR031717">
    <property type="entry name" value="ODO-1/KGD_C"/>
</dbReference>
<comment type="similarity">
    <text evidence="3">Belongs to the alpha-ketoglutarate dehydrogenase family.</text>
</comment>
<comment type="caution">
    <text evidence="8">The sequence shown here is derived from an EMBL/GenBank/DDBJ whole genome shotgun (WGS) entry which is preliminary data.</text>
</comment>
<protein>
    <recommendedName>
        <fullName evidence="4">oxoglutarate dehydrogenase (succinyl-transferring)</fullName>
        <ecNumber evidence="4">1.2.4.2</ecNumber>
    </recommendedName>
</protein>
<feature type="domain" description="Transketolase-like pyrimidine-binding" evidence="7">
    <location>
        <begin position="561"/>
        <end position="754"/>
    </location>
</feature>
<evidence type="ECO:0000256" key="2">
    <source>
        <dbReference type="ARBA" id="ARBA00003906"/>
    </source>
</evidence>
<gene>
    <name evidence="8" type="ORF">F6V25_11590</name>
</gene>
<dbReference type="GO" id="GO:0004591">
    <property type="term" value="F:oxoglutarate dehydrogenase (succinyl-transferring) activity"/>
    <property type="evidence" value="ECO:0007669"/>
    <property type="project" value="UniProtKB-EC"/>
</dbReference>
<dbReference type="GO" id="GO:0045252">
    <property type="term" value="C:oxoglutarate dehydrogenase complex"/>
    <property type="evidence" value="ECO:0007669"/>
    <property type="project" value="TreeGrafter"/>
</dbReference>
<dbReference type="AlphaFoldDB" id="A0A7J4ZPC6"/>
<dbReference type="CDD" id="cd02016">
    <property type="entry name" value="TPP_E1_OGDC_like"/>
    <property type="match status" value="1"/>
</dbReference>
<evidence type="ECO:0000256" key="5">
    <source>
        <dbReference type="ARBA" id="ARBA00023002"/>
    </source>
</evidence>
<dbReference type="InterPro" id="IPR029061">
    <property type="entry name" value="THDP-binding"/>
</dbReference>
<dbReference type="InterPro" id="IPR042179">
    <property type="entry name" value="KGD_C_sf"/>
</dbReference>